<evidence type="ECO:0000313" key="2">
    <source>
        <dbReference type="Proteomes" id="UP000095283"/>
    </source>
</evidence>
<evidence type="ECO:0000256" key="1">
    <source>
        <dbReference type="SAM" id="Phobius"/>
    </source>
</evidence>
<feature type="transmembrane region" description="Helical" evidence="1">
    <location>
        <begin position="381"/>
        <end position="406"/>
    </location>
</feature>
<evidence type="ECO:0000313" key="3">
    <source>
        <dbReference type="WBParaSite" id="Hba_08074"/>
    </source>
</evidence>
<organism evidence="2 3">
    <name type="scientific">Heterorhabditis bacteriophora</name>
    <name type="common">Entomopathogenic nematode worm</name>
    <dbReference type="NCBI Taxonomy" id="37862"/>
    <lineage>
        <taxon>Eukaryota</taxon>
        <taxon>Metazoa</taxon>
        <taxon>Ecdysozoa</taxon>
        <taxon>Nematoda</taxon>
        <taxon>Chromadorea</taxon>
        <taxon>Rhabditida</taxon>
        <taxon>Rhabditina</taxon>
        <taxon>Rhabditomorpha</taxon>
        <taxon>Strongyloidea</taxon>
        <taxon>Heterorhabditidae</taxon>
        <taxon>Heterorhabditis</taxon>
    </lineage>
</organism>
<dbReference type="InterPro" id="IPR019170">
    <property type="entry name" value="Meckelin"/>
</dbReference>
<dbReference type="GO" id="GO:0036038">
    <property type="term" value="C:MKS complex"/>
    <property type="evidence" value="ECO:0007669"/>
    <property type="project" value="InterPro"/>
</dbReference>
<reference evidence="3" key="1">
    <citation type="submission" date="2016-11" db="UniProtKB">
        <authorList>
            <consortium name="WormBaseParasite"/>
        </authorList>
    </citation>
    <scope>IDENTIFICATION</scope>
</reference>
<keyword evidence="2" id="KW-1185">Reference proteome</keyword>
<dbReference type="Proteomes" id="UP000095283">
    <property type="component" value="Unplaced"/>
</dbReference>
<accession>A0A1I7WSF8</accession>
<dbReference type="PANTHER" id="PTHR21274">
    <property type="entry name" value="MECKELIN"/>
    <property type="match status" value="1"/>
</dbReference>
<keyword evidence="1" id="KW-1133">Transmembrane helix</keyword>
<feature type="transmembrane region" description="Helical" evidence="1">
    <location>
        <begin position="89"/>
        <end position="114"/>
    </location>
</feature>
<sequence>MSSREWFDISTLFHASFYDCTRCFPFIFIFPSFFSKCRAQFQQSQGIPFMTADNCTEDEYFNSRELRYNIRVIHQINKIIYSNFYLKNFVTYTFFFVIYFGLLFSFSLFVFLFSSSLSIMKLLSPYAITSYLCIRPSSTCVSYKILKEKETQRVHCLNRLKGLLRDVISFYLDLFVLVFLLSVTSFFNSVFFEKFCINQITDPLFFAGDSESELSKESAITQKYMFDKSTKGKLEIILAKFHRNGSFIDLVEADDGFQVCPQENEGNAAFIFGKRFFLIFISTTKAALSQPDNYLQLSEIYFMMLMLSSWMKKENLNWGRRGGKHSLLDASTVLQLFLFECSMLGDVFFVVLTFMSCWITFAYKAQTFVFYNILNEDQEWVLMGYLVATVLLKFIALLHCNIQLILQDTFFIDWERPKITHVAHFNFFSLLDNLCGFRGLESSSELQTFSCCLPISFRKRYDEIMDVMRSNDMPNTRIIGLDQTTARVNLSFEYLFITQTQKDCCRF</sequence>
<keyword evidence="1" id="KW-0472">Membrane</keyword>
<dbReference type="AlphaFoldDB" id="A0A1I7WSF8"/>
<feature type="transmembrane region" description="Helical" evidence="1">
    <location>
        <begin position="332"/>
        <end position="361"/>
    </location>
</feature>
<name>A0A1I7WSF8_HETBA</name>
<dbReference type="WBParaSite" id="Hba_08074">
    <property type="protein sequence ID" value="Hba_08074"/>
    <property type="gene ID" value="Hba_08074"/>
</dbReference>
<dbReference type="PANTHER" id="PTHR21274:SF0">
    <property type="entry name" value="MECKELIN"/>
    <property type="match status" value="1"/>
</dbReference>
<keyword evidence="1" id="KW-0812">Transmembrane</keyword>
<feature type="transmembrane region" description="Helical" evidence="1">
    <location>
        <begin position="167"/>
        <end position="187"/>
    </location>
</feature>
<dbReference type="GO" id="GO:0060271">
    <property type="term" value="P:cilium assembly"/>
    <property type="evidence" value="ECO:0007669"/>
    <property type="project" value="InterPro"/>
</dbReference>
<dbReference type="Pfam" id="PF09773">
    <property type="entry name" value="Meckelin"/>
    <property type="match status" value="2"/>
</dbReference>
<protein>
    <submittedName>
        <fullName evidence="3">Meckelin</fullName>
    </submittedName>
</protein>
<proteinExistence type="predicted"/>